<dbReference type="SUPFAM" id="SSF74650">
    <property type="entry name" value="Galactose mutarotase-like"/>
    <property type="match status" value="1"/>
</dbReference>
<dbReference type="EMBL" id="AP012338">
    <property type="protein sequence ID" value="BAM05333.1"/>
    <property type="molecule type" value="Genomic_DNA"/>
</dbReference>
<evidence type="ECO:0000256" key="2">
    <source>
        <dbReference type="ARBA" id="ARBA00005866"/>
    </source>
</evidence>
<dbReference type="PANTHER" id="PTHR11122">
    <property type="entry name" value="APOSPORY-ASSOCIATED PROTEIN C-RELATED"/>
    <property type="match status" value="1"/>
</dbReference>
<evidence type="ECO:0000256" key="4">
    <source>
        <dbReference type="PIRNR" id="PIRNR016020"/>
    </source>
</evidence>
<dbReference type="RefSeq" id="WP_014438536.1">
    <property type="nucleotide sequence ID" value="NC_017080.1"/>
</dbReference>
<dbReference type="InterPro" id="IPR025532">
    <property type="entry name" value="G6P_1-epimerase"/>
</dbReference>
<dbReference type="EC" id="5.1.3.15" evidence="4"/>
<dbReference type="InterPro" id="IPR008183">
    <property type="entry name" value="Aldose_1/G6P_1-epimerase"/>
</dbReference>
<evidence type="ECO:0000256" key="5">
    <source>
        <dbReference type="PIRSR" id="PIRSR016020-1"/>
    </source>
</evidence>
<dbReference type="InterPro" id="IPR011013">
    <property type="entry name" value="Gal_mutarotase_sf_dom"/>
</dbReference>
<dbReference type="KEGG" id="phm:PSMK_31740"/>
<evidence type="ECO:0000256" key="1">
    <source>
        <dbReference type="ARBA" id="ARBA00001096"/>
    </source>
</evidence>
<accession>I0IJ95</accession>
<reference evidence="7 8" key="1">
    <citation type="submission" date="2012-02" db="EMBL/GenBank/DDBJ databases">
        <title>Complete genome sequence of Phycisphaera mikurensis NBRC 102666.</title>
        <authorList>
            <person name="Ankai A."/>
            <person name="Hosoyama A."/>
            <person name="Terui Y."/>
            <person name="Sekine M."/>
            <person name="Fukai R."/>
            <person name="Kato Y."/>
            <person name="Nakamura S."/>
            <person name="Yamada-Narita S."/>
            <person name="Kawakoshi A."/>
            <person name="Fukunaga Y."/>
            <person name="Yamazaki S."/>
            <person name="Fujita N."/>
        </authorList>
    </citation>
    <scope>NUCLEOTIDE SEQUENCE [LARGE SCALE GENOMIC DNA]</scope>
    <source>
        <strain evidence="8">NBRC 102666 / KCTC 22515 / FYK2301M01</strain>
    </source>
</reference>
<name>I0IJ95_PHYMF</name>
<dbReference type="PATRIC" id="fig|1142394.8.peg.3285"/>
<dbReference type="GO" id="GO:0005975">
    <property type="term" value="P:carbohydrate metabolic process"/>
    <property type="evidence" value="ECO:0007669"/>
    <property type="project" value="InterPro"/>
</dbReference>
<feature type="active site" evidence="5">
    <location>
        <position position="145"/>
    </location>
</feature>
<gene>
    <name evidence="7" type="ordered locus">PSMK_31740</name>
</gene>
<feature type="region of interest" description="Disordered" evidence="6">
    <location>
        <begin position="1"/>
        <end position="25"/>
    </location>
</feature>
<sequence length="276" mass="28927">MSFTPPDPAATPRAPGEISAGTDGATGRVTPYGAHVFSWIPAGHDEVLYVSPRAVLDGSKPIRGGIPVCFPWFGAGGSGDATPAHGTVRRDTWEVRERRGDGAAFATRAGGFGISLDASFGDTLTLRVAVTRTADDAAAFELALHSYFAVSEASAVSVTGLAGARGLDSLTGETFEQDTEPIRFAAEYDRVFTGCPGPQTLHDPGLKRKIVITPDNLPSAIVWNPHAAKAGRMSDLGADQYPRFVCIESGRVRQDAVTLRPGETFEASVGIAVEAA</sequence>
<dbReference type="GO" id="GO:0005737">
    <property type="term" value="C:cytoplasm"/>
    <property type="evidence" value="ECO:0007669"/>
    <property type="project" value="TreeGrafter"/>
</dbReference>
<dbReference type="PIRSF" id="PIRSF016020">
    <property type="entry name" value="PHexose_mutarotase"/>
    <property type="match status" value="1"/>
</dbReference>
<dbReference type="Gene3D" id="2.70.98.10">
    <property type="match status" value="1"/>
</dbReference>
<dbReference type="eggNOG" id="COG0676">
    <property type="taxonomic scope" value="Bacteria"/>
</dbReference>
<dbReference type="GO" id="GO:0047938">
    <property type="term" value="F:glucose-6-phosphate 1-epimerase activity"/>
    <property type="evidence" value="ECO:0007669"/>
    <property type="project" value="UniProtKB-UniRule"/>
</dbReference>
<evidence type="ECO:0000256" key="6">
    <source>
        <dbReference type="SAM" id="MobiDB-lite"/>
    </source>
</evidence>
<comment type="catalytic activity">
    <reaction evidence="1">
        <text>alpha-D-glucose 6-phosphate = beta-D-glucose 6-phosphate</text>
        <dbReference type="Rhea" id="RHEA:16249"/>
        <dbReference type="ChEBI" id="CHEBI:58225"/>
        <dbReference type="ChEBI" id="CHEBI:58247"/>
        <dbReference type="EC" id="5.1.3.15"/>
    </reaction>
</comment>
<dbReference type="InterPro" id="IPR014718">
    <property type="entry name" value="GH-type_carb-bd"/>
</dbReference>
<organism evidence="7 8">
    <name type="scientific">Phycisphaera mikurensis (strain NBRC 102666 / KCTC 22515 / FYK2301M01)</name>
    <dbReference type="NCBI Taxonomy" id="1142394"/>
    <lineage>
        <taxon>Bacteria</taxon>
        <taxon>Pseudomonadati</taxon>
        <taxon>Planctomycetota</taxon>
        <taxon>Phycisphaerae</taxon>
        <taxon>Phycisphaerales</taxon>
        <taxon>Phycisphaeraceae</taxon>
        <taxon>Phycisphaera</taxon>
    </lineage>
</organism>
<feature type="active site" evidence="5">
    <location>
        <position position="248"/>
    </location>
</feature>
<dbReference type="PANTHER" id="PTHR11122:SF13">
    <property type="entry name" value="GLUCOSE-6-PHOSPHATE 1-EPIMERASE"/>
    <property type="match status" value="1"/>
</dbReference>
<evidence type="ECO:0000256" key="3">
    <source>
        <dbReference type="ARBA" id="ARBA00023235"/>
    </source>
</evidence>
<dbReference type="STRING" id="1142394.PSMK_31740"/>
<dbReference type="HOGENOM" id="CLU_048345_4_0_0"/>
<keyword evidence="3 4" id="KW-0413">Isomerase</keyword>
<evidence type="ECO:0000313" key="8">
    <source>
        <dbReference type="Proteomes" id="UP000007881"/>
    </source>
</evidence>
<dbReference type="GO" id="GO:0030246">
    <property type="term" value="F:carbohydrate binding"/>
    <property type="evidence" value="ECO:0007669"/>
    <property type="project" value="UniProtKB-UniRule"/>
</dbReference>
<proteinExistence type="inferred from homology"/>
<keyword evidence="8" id="KW-1185">Reference proteome</keyword>
<protein>
    <recommendedName>
        <fullName evidence="4">Putative glucose-6-phosphate 1-epimerase</fullName>
        <ecNumber evidence="4">5.1.3.15</ecNumber>
    </recommendedName>
</protein>
<dbReference type="CDD" id="cd09020">
    <property type="entry name" value="D-hex-6-P-epi_like"/>
    <property type="match status" value="1"/>
</dbReference>
<evidence type="ECO:0000313" key="7">
    <source>
        <dbReference type="EMBL" id="BAM05333.1"/>
    </source>
</evidence>
<comment type="similarity">
    <text evidence="2 4">Belongs to the glucose-6-phosphate 1-epimerase family.</text>
</comment>
<dbReference type="Pfam" id="PF01263">
    <property type="entry name" value="Aldose_epim"/>
    <property type="match status" value="1"/>
</dbReference>
<dbReference type="Proteomes" id="UP000007881">
    <property type="component" value="Chromosome"/>
</dbReference>
<dbReference type="AlphaFoldDB" id="I0IJ95"/>